<organism evidence="1 2">
    <name type="scientific">Ruminococcus albus</name>
    <dbReference type="NCBI Taxonomy" id="1264"/>
    <lineage>
        <taxon>Bacteria</taxon>
        <taxon>Bacillati</taxon>
        <taxon>Bacillota</taxon>
        <taxon>Clostridia</taxon>
        <taxon>Eubacteriales</taxon>
        <taxon>Oscillospiraceae</taxon>
        <taxon>Ruminococcus</taxon>
    </lineage>
</organism>
<accession>A0A1H7HDA0</accession>
<evidence type="ECO:0000313" key="1">
    <source>
        <dbReference type="EMBL" id="SEK46970.1"/>
    </source>
</evidence>
<reference evidence="1 2" key="1">
    <citation type="submission" date="2016-10" db="EMBL/GenBank/DDBJ databases">
        <authorList>
            <person name="de Groot N.N."/>
        </authorList>
    </citation>
    <scope>NUCLEOTIDE SEQUENCE [LARGE SCALE GENOMIC DNA]</scope>
    <source>
        <strain evidence="1 2">KH2T6</strain>
    </source>
</reference>
<protein>
    <submittedName>
        <fullName evidence="1">Uncharacterized protein</fullName>
    </submittedName>
</protein>
<dbReference type="AlphaFoldDB" id="A0A1H7HDA0"/>
<evidence type="ECO:0000313" key="2">
    <source>
        <dbReference type="Proteomes" id="UP000186015"/>
    </source>
</evidence>
<dbReference type="RefSeq" id="WP_170844245.1">
    <property type="nucleotide sequence ID" value="NZ_FOAT01000002.1"/>
</dbReference>
<sequence>MNISERIVFLPIVPFEDKHPDMLIAQYEPNAAENISCGEYSMNTECWD</sequence>
<dbReference type="EMBL" id="FOAT01000002">
    <property type="protein sequence ID" value="SEK46970.1"/>
    <property type="molecule type" value="Genomic_DNA"/>
</dbReference>
<proteinExistence type="predicted"/>
<name>A0A1H7HDA0_RUMAL</name>
<gene>
    <name evidence="1" type="ORF">SAMN05216469_102438</name>
</gene>
<dbReference type="Proteomes" id="UP000186015">
    <property type="component" value="Unassembled WGS sequence"/>
</dbReference>